<dbReference type="InParanoid" id="A0A1Z5RJG5"/>
<dbReference type="Proteomes" id="UP000000768">
    <property type="component" value="Chromosome 5"/>
</dbReference>
<dbReference type="Gramene" id="OQU83920">
    <property type="protein sequence ID" value="OQU83920"/>
    <property type="gene ID" value="SORBI_3005G199151"/>
</dbReference>
<keyword evidence="3" id="KW-1185">Reference proteome</keyword>
<reference evidence="3" key="2">
    <citation type="journal article" date="2018" name="Plant J.">
        <title>The Sorghum bicolor reference genome: improved assembly, gene annotations, a transcriptome atlas, and signatures of genome organization.</title>
        <authorList>
            <person name="McCormick R.F."/>
            <person name="Truong S.K."/>
            <person name="Sreedasyam A."/>
            <person name="Jenkins J."/>
            <person name="Shu S."/>
            <person name="Sims D."/>
            <person name="Kennedy M."/>
            <person name="Amirebrahimi M."/>
            <person name="Weers B.D."/>
            <person name="McKinley B."/>
            <person name="Mattison A."/>
            <person name="Morishige D.T."/>
            <person name="Grimwood J."/>
            <person name="Schmutz J."/>
            <person name="Mullet J.E."/>
        </authorList>
    </citation>
    <scope>NUCLEOTIDE SEQUENCE [LARGE SCALE GENOMIC DNA]</scope>
    <source>
        <strain evidence="3">cv. BTx623</strain>
    </source>
</reference>
<dbReference type="InterPro" id="IPR006566">
    <property type="entry name" value="FBD"/>
</dbReference>
<dbReference type="InterPro" id="IPR055302">
    <property type="entry name" value="F-box_dom-containing"/>
</dbReference>
<name>A0A1Z5RJG5_SORBI</name>
<sequence length="248" mass="28645">MCHFVHHVDLHLTHGRSLYAYYGRPTQPARARELLWRFIQNFNTTTKLLKLRIDYFTMDNLALVDEASRDELLGGLSSFSLVEQLELEAEYKPGETSMVMLADLLHYSCPMVGDLRIKLTNQYETPWSEDGEKSFDKSVSGFRNRRRTSLAGQNDENDYEDFGIPGLNGERSFSCLQSHLKRVSLQFFKDEPNCLGIQVAKFFAKNAMVLQEMQIDDGCQEMLEHMNFSVRRWIANRNNGNNQATVKD</sequence>
<proteinExistence type="predicted"/>
<dbReference type="eggNOG" id="ENOG502R4Y0">
    <property type="taxonomic scope" value="Eukaryota"/>
</dbReference>
<dbReference type="AlphaFoldDB" id="A0A1Z5RJG5"/>
<dbReference type="EMBL" id="CM000764">
    <property type="protein sequence ID" value="OQU83920.1"/>
    <property type="molecule type" value="Genomic_DNA"/>
</dbReference>
<gene>
    <name evidence="2" type="ORF">SORBI_3005G199151</name>
</gene>
<dbReference type="Pfam" id="PF08387">
    <property type="entry name" value="FBD"/>
    <property type="match status" value="1"/>
</dbReference>
<evidence type="ECO:0000313" key="3">
    <source>
        <dbReference type="Proteomes" id="UP000000768"/>
    </source>
</evidence>
<organism evidence="2 3">
    <name type="scientific">Sorghum bicolor</name>
    <name type="common">Sorghum</name>
    <name type="synonym">Sorghum vulgare</name>
    <dbReference type="NCBI Taxonomy" id="4558"/>
    <lineage>
        <taxon>Eukaryota</taxon>
        <taxon>Viridiplantae</taxon>
        <taxon>Streptophyta</taxon>
        <taxon>Embryophyta</taxon>
        <taxon>Tracheophyta</taxon>
        <taxon>Spermatophyta</taxon>
        <taxon>Magnoliopsida</taxon>
        <taxon>Liliopsida</taxon>
        <taxon>Poales</taxon>
        <taxon>Poaceae</taxon>
        <taxon>PACMAD clade</taxon>
        <taxon>Panicoideae</taxon>
        <taxon>Andropogonodae</taxon>
        <taxon>Andropogoneae</taxon>
        <taxon>Sorghinae</taxon>
        <taxon>Sorghum</taxon>
    </lineage>
</organism>
<dbReference type="PANTHER" id="PTHR32141:SF26">
    <property type="entry name" value="OS08G0328600 PROTEIN"/>
    <property type="match status" value="1"/>
</dbReference>
<dbReference type="PANTHER" id="PTHR32141">
    <property type="match status" value="1"/>
</dbReference>
<evidence type="ECO:0000313" key="2">
    <source>
        <dbReference type="EMBL" id="OQU83920.1"/>
    </source>
</evidence>
<reference evidence="2 3" key="1">
    <citation type="journal article" date="2009" name="Nature">
        <title>The Sorghum bicolor genome and the diversification of grasses.</title>
        <authorList>
            <person name="Paterson A.H."/>
            <person name="Bowers J.E."/>
            <person name="Bruggmann R."/>
            <person name="Dubchak I."/>
            <person name="Grimwood J."/>
            <person name="Gundlach H."/>
            <person name="Haberer G."/>
            <person name="Hellsten U."/>
            <person name="Mitros T."/>
            <person name="Poliakov A."/>
            <person name="Schmutz J."/>
            <person name="Spannagl M."/>
            <person name="Tang H."/>
            <person name="Wang X."/>
            <person name="Wicker T."/>
            <person name="Bharti A.K."/>
            <person name="Chapman J."/>
            <person name="Feltus F.A."/>
            <person name="Gowik U."/>
            <person name="Grigoriev I.V."/>
            <person name="Lyons E."/>
            <person name="Maher C.A."/>
            <person name="Martis M."/>
            <person name="Narechania A."/>
            <person name="Otillar R.P."/>
            <person name="Penning B.W."/>
            <person name="Salamov A.A."/>
            <person name="Wang Y."/>
            <person name="Zhang L."/>
            <person name="Carpita N.C."/>
            <person name="Freeling M."/>
            <person name="Gingle A.R."/>
            <person name="Hash C.T."/>
            <person name="Keller B."/>
            <person name="Klein P."/>
            <person name="Kresovich S."/>
            <person name="McCann M.C."/>
            <person name="Ming R."/>
            <person name="Peterson D.G."/>
            <person name="Mehboob-ur-Rahman"/>
            <person name="Ware D."/>
            <person name="Westhoff P."/>
            <person name="Mayer K.F."/>
            <person name="Messing J."/>
            <person name="Rokhsar D.S."/>
        </authorList>
    </citation>
    <scope>NUCLEOTIDE SEQUENCE [LARGE SCALE GENOMIC DNA]</scope>
    <source>
        <strain evidence="3">cv. BTx623</strain>
    </source>
</reference>
<evidence type="ECO:0000259" key="1">
    <source>
        <dbReference type="Pfam" id="PF08387"/>
    </source>
</evidence>
<accession>A0A1Z5RJG5</accession>
<feature type="domain" description="FBD" evidence="1">
    <location>
        <begin position="174"/>
        <end position="215"/>
    </location>
</feature>
<protein>
    <recommendedName>
        <fullName evidence="1">FBD domain-containing protein</fullName>
    </recommendedName>
</protein>
<dbReference type="OMA" id="RIDYFTM"/>